<proteinExistence type="predicted"/>
<evidence type="ECO:0000256" key="1">
    <source>
        <dbReference type="SAM" id="Phobius"/>
    </source>
</evidence>
<accession>A0A366DWN4</accession>
<feature type="transmembrane region" description="Helical" evidence="1">
    <location>
        <begin position="59"/>
        <end position="79"/>
    </location>
</feature>
<dbReference type="Proteomes" id="UP000252254">
    <property type="component" value="Unassembled WGS sequence"/>
</dbReference>
<comment type="caution">
    <text evidence="2">The sequence shown here is derived from an EMBL/GenBank/DDBJ whole genome shotgun (WGS) entry which is preliminary data.</text>
</comment>
<dbReference type="RefSeq" id="WP_079709306.1">
    <property type="nucleotide sequence ID" value="NZ_BAABQN010000009.1"/>
</dbReference>
<feature type="transmembrane region" description="Helical" evidence="1">
    <location>
        <begin position="30"/>
        <end position="47"/>
    </location>
</feature>
<gene>
    <name evidence="2" type="ORF">DES48_1106</name>
</gene>
<keyword evidence="1" id="KW-0472">Membrane</keyword>
<evidence type="ECO:0000313" key="3">
    <source>
        <dbReference type="Proteomes" id="UP000252254"/>
    </source>
</evidence>
<sequence length="122" mass="14490">MLFGNPFILFSIFKWIDKNEVFELEVNEQQLYFIISLIALITLFFIFKPLMKLIIGLKWYHFLTYIVTILAFVNILWLINQVKFFSVFESHAVYALLSIIVLGIIVVITQFTKIILSYWKNT</sequence>
<evidence type="ECO:0000313" key="2">
    <source>
        <dbReference type="EMBL" id="RBO94521.1"/>
    </source>
</evidence>
<name>A0A366DWN4_9BACI</name>
<keyword evidence="3" id="KW-1185">Reference proteome</keyword>
<protein>
    <submittedName>
        <fullName evidence="2">Uncharacterized protein</fullName>
    </submittedName>
</protein>
<keyword evidence="1" id="KW-0812">Transmembrane</keyword>
<keyword evidence="1" id="KW-1133">Transmembrane helix</keyword>
<dbReference type="AlphaFoldDB" id="A0A366DWN4"/>
<reference evidence="2 3" key="1">
    <citation type="submission" date="2018-06" db="EMBL/GenBank/DDBJ databases">
        <title>Genomic Encyclopedia of Type Strains, Phase IV (KMG-IV): sequencing the most valuable type-strain genomes for metagenomic binning, comparative biology and taxonomic classification.</title>
        <authorList>
            <person name="Goeker M."/>
        </authorList>
    </citation>
    <scope>NUCLEOTIDE SEQUENCE [LARGE SCALE GENOMIC DNA]</scope>
    <source>
        <strain evidence="2 3">DSM 15140</strain>
    </source>
</reference>
<feature type="transmembrane region" description="Helical" evidence="1">
    <location>
        <begin position="91"/>
        <end position="116"/>
    </location>
</feature>
<organism evidence="2 3">
    <name type="scientific">Paraliobacillus ryukyuensis</name>
    <dbReference type="NCBI Taxonomy" id="200904"/>
    <lineage>
        <taxon>Bacteria</taxon>
        <taxon>Bacillati</taxon>
        <taxon>Bacillota</taxon>
        <taxon>Bacilli</taxon>
        <taxon>Bacillales</taxon>
        <taxon>Bacillaceae</taxon>
        <taxon>Paraliobacillus</taxon>
    </lineage>
</organism>
<dbReference type="EMBL" id="QNRI01000010">
    <property type="protein sequence ID" value="RBO94521.1"/>
    <property type="molecule type" value="Genomic_DNA"/>
</dbReference>